<reference evidence="2" key="2">
    <citation type="submission" date="2015-01" db="EMBL/GenBank/DDBJ databases">
        <title>Evolutionary Origins and Diversification of the Mycorrhizal Mutualists.</title>
        <authorList>
            <consortium name="DOE Joint Genome Institute"/>
            <consortium name="Mycorrhizal Genomics Consortium"/>
            <person name="Kohler A."/>
            <person name="Kuo A."/>
            <person name="Nagy L.G."/>
            <person name="Floudas D."/>
            <person name="Copeland A."/>
            <person name="Barry K.W."/>
            <person name="Cichocki N."/>
            <person name="Veneault-Fourrey C."/>
            <person name="LaButti K."/>
            <person name="Lindquist E.A."/>
            <person name="Lipzen A."/>
            <person name="Lundell T."/>
            <person name="Morin E."/>
            <person name="Murat C."/>
            <person name="Riley R."/>
            <person name="Ohm R."/>
            <person name="Sun H."/>
            <person name="Tunlid A."/>
            <person name="Henrissat B."/>
            <person name="Grigoriev I.V."/>
            <person name="Hibbett D.S."/>
            <person name="Martin F."/>
        </authorList>
    </citation>
    <scope>NUCLEOTIDE SEQUENCE [LARGE SCALE GENOMIC DNA]</scope>
    <source>
        <strain evidence="2">441</strain>
    </source>
</reference>
<name>A0A0C9YRZ1_9AGAM</name>
<evidence type="ECO:0000313" key="2">
    <source>
        <dbReference type="Proteomes" id="UP000054018"/>
    </source>
</evidence>
<dbReference type="PANTHER" id="PTHR45786">
    <property type="entry name" value="DNA BINDING PROTEIN-LIKE"/>
    <property type="match status" value="1"/>
</dbReference>
<protein>
    <recommendedName>
        <fullName evidence="3">Helitron helicase-like domain-containing protein</fullName>
    </recommendedName>
</protein>
<dbReference type="OrthoDB" id="2272314at2759"/>
<dbReference type="EMBL" id="KN833784">
    <property type="protein sequence ID" value="KIK19416.1"/>
    <property type="molecule type" value="Genomic_DNA"/>
</dbReference>
<dbReference type="STRING" id="765257.A0A0C9YRZ1"/>
<feature type="non-terminal residue" evidence="1">
    <location>
        <position position="280"/>
    </location>
</feature>
<evidence type="ECO:0008006" key="3">
    <source>
        <dbReference type="Google" id="ProtNLM"/>
    </source>
</evidence>
<reference evidence="1 2" key="1">
    <citation type="submission" date="2014-04" db="EMBL/GenBank/DDBJ databases">
        <authorList>
            <consortium name="DOE Joint Genome Institute"/>
            <person name="Kuo A."/>
            <person name="Kohler A."/>
            <person name="Costa M.D."/>
            <person name="Nagy L.G."/>
            <person name="Floudas D."/>
            <person name="Copeland A."/>
            <person name="Barry K.W."/>
            <person name="Cichocki N."/>
            <person name="Veneault-Fourrey C."/>
            <person name="LaButti K."/>
            <person name="Lindquist E.A."/>
            <person name="Lipzen A."/>
            <person name="Lundell T."/>
            <person name="Morin E."/>
            <person name="Murat C."/>
            <person name="Sun H."/>
            <person name="Tunlid A."/>
            <person name="Henrissat B."/>
            <person name="Grigoriev I.V."/>
            <person name="Hibbett D.S."/>
            <person name="Martin F."/>
            <person name="Nordberg H.P."/>
            <person name="Cantor M.N."/>
            <person name="Hua S.X."/>
        </authorList>
    </citation>
    <scope>NUCLEOTIDE SEQUENCE [LARGE SCALE GENOMIC DNA]</scope>
    <source>
        <strain evidence="1 2">441</strain>
    </source>
</reference>
<dbReference type="PANTHER" id="PTHR45786:SF74">
    <property type="entry name" value="ATP-DEPENDENT DNA HELICASE"/>
    <property type="match status" value="1"/>
</dbReference>
<proteinExistence type="predicted"/>
<gene>
    <name evidence="1" type="ORF">PISMIDRAFT_48515</name>
</gene>
<sequence length="280" mass="31829">HCQALHFDGEKLSNSTRQNKKFGMCCLQGQIQLPPWPEPPVELKGLFCGTDNLSNNFRKNIQSFNSAFAFTSLAVDVDQSVTNTSGPYCFKIHGQLHHKMGALEPREGRPHQYAQLYIHDPQAAQEEHEHNHPALDCRIMQIISDVLHCHNPYVALFKHAYELLRAKPPEQQTSIQARIVLQPTDDGRHYNLPNVDEVAAIMPGDGEQHVDEHCEIILQLRGGGLRRVSHLNPTYSPLHYVLLFPCGEQGWHHNIPSEAENGRHGRSNKVTQQCYYAYHL</sequence>
<feature type="non-terminal residue" evidence="1">
    <location>
        <position position="1"/>
    </location>
</feature>
<evidence type="ECO:0000313" key="1">
    <source>
        <dbReference type="EMBL" id="KIK19416.1"/>
    </source>
</evidence>
<dbReference type="HOGENOM" id="CLU_001324_5_1_1"/>
<keyword evidence="2" id="KW-1185">Reference proteome</keyword>
<organism evidence="1 2">
    <name type="scientific">Pisolithus microcarpus 441</name>
    <dbReference type="NCBI Taxonomy" id="765257"/>
    <lineage>
        <taxon>Eukaryota</taxon>
        <taxon>Fungi</taxon>
        <taxon>Dikarya</taxon>
        <taxon>Basidiomycota</taxon>
        <taxon>Agaricomycotina</taxon>
        <taxon>Agaricomycetes</taxon>
        <taxon>Agaricomycetidae</taxon>
        <taxon>Boletales</taxon>
        <taxon>Sclerodermatineae</taxon>
        <taxon>Pisolithaceae</taxon>
        <taxon>Pisolithus</taxon>
    </lineage>
</organism>
<accession>A0A0C9YRZ1</accession>
<dbReference type="Proteomes" id="UP000054018">
    <property type="component" value="Unassembled WGS sequence"/>
</dbReference>
<dbReference type="AlphaFoldDB" id="A0A0C9YRZ1"/>